<dbReference type="EMBL" id="MU276118">
    <property type="protein sequence ID" value="KAI0041516.1"/>
    <property type="molecule type" value="Genomic_DNA"/>
</dbReference>
<sequence length="540" mass="60329">MPLSFAVAFDAVSVPKFFDLEALLPQDGVTLYLGVLVAVGAFLAVRYVHSPWRKLPPGPKGFPVVGNFIELRNKQWLTFTELSKQYGDLIYLNVGGQPLLVVNSLKVTADLLDRRARIYSDRPRNIVASDILTGGQLIVFAHHGDVWRRMRKAAHEALSKGIARGYYDIQARESVLLASIALNDPVKWDQHFRRASTSSILSITYDLPVLESEDDPRVVRINDYVGRLTRAAFPGAHWVEFFPWMKYIPSRLAKWKRDGYYWYEQDSLMFEGLLNKVRAEVAEGSERPSFCSSLIKEQARFGISQRESAWLAGTLYSAGAETTAAVLSWWALAMIAFPETQKRAQQDLDRVVGRGRVPTFADLPHLPYIQAMVKETLRWRPVAPVGLPHRSTEDDWYEGMFIPKGTIVIANVWKMNHDPELFGANADIFDPARHLDADGALVPGVADTKDESHVAYGFGRRICVGRHLANNSLFINMAVLLWAANLEGAKDAQGRPAPIDVDGCLEGGLVVRPVPFECSITPRFSEALTVLAGERDVRGI</sequence>
<evidence type="ECO:0000313" key="2">
    <source>
        <dbReference type="Proteomes" id="UP000814033"/>
    </source>
</evidence>
<reference evidence="1" key="2">
    <citation type="journal article" date="2022" name="New Phytol.">
        <title>Evolutionary transition to the ectomycorrhizal habit in the genomes of a hyperdiverse lineage of mushroom-forming fungi.</title>
        <authorList>
            <person name="Looney B."/>
            <person name="Miyauchi S."/>
            <person name="Morin E."/>
            <person name="Drula E."/>
            <person name="Courty P.E."/>
            <person name="Kohler A."/>
            <person name="Kuo A."/>
            <person name="LaButti K."/>
            <person name="Pangilinan J."/>
            <person name="Lipzen A."/>
            <person name="Riley R."/>
            <person name="Andreopoulos W."/>
            <person name="He G."/>
            <person name="Johnson J."/>
            <person name="Nolan M."/>
            <person name="Tritt A."/>
            <person name="Barry K.W."/>
            <person name="Grigoriev I.V."/>
            <person name="Nagy L.G."/>
            <person name="Hibbett D."/>
            <person name="Henrissat B."/>
            <person name="Matheny P.B."/>
            <person name="Labbe J."/>
            <person name="Martin F.M."/>
        </authorList>
    </citation>
    <scope>NUCLEOTIDE SEQUENCE</scope>
    <source>
        <strain evidence="1">FP105234-sp</strain>
    </source>
</reference>
<comment type="caution">
    <text evidence="1">The sequence shown here is derived from an EMBL/GenBank/DDBJ whole genome shotgun (WGS) entry which is preliminary data.</text>
</comment>
<dbReference type="Proteomes" id="UP000814033">
    <property type="component" value="Unassembled WGS sequence"/>
</dbReference>
<reference evidence="1" key="1">
    <citation type="submission" date="2021-02" db="EMBL/GenBank/DDBJ databases">
        <authorList>
            <consortium name="DOE Joint Genome Institute"/>
            <person name="Ahrendt S."/>
            <person name="Looney B.P."/>
            <person name="Miyauchi S."/>
            <person name="Morin E."/>
            <person name="Drula E."/>
            <person name="Courty P.E."/>
            <person name="Chicoki N."/>
            <person name="Fauchery L."/>
            <person name="Kohler A."/>
            <person name="Kuo A."/>
            <person name="Labutti K."/>
            <person name="Pangilinan J."/>
            <person name="Lipzen A."/>
            <person name="Riley R."/>
            <person name="Andreopoulos W."/>
            <person name="He G."/>
            <person name="Johnson J."/>
            <person name="Barry K.W."/>
            <person name="Grigoriev I.V."/>
            <person name="Nagy L."/>
            <person name="Hibbett D."/>
            <person name="Henrissat B."/>
            <person name="Matheny P.B."/>
            <person name="Labbe J."/>
            <person name="Martin F."/>
        </authorList>
    </citation>
    <scope>NUCLEOTIDE SEQUENCE</scope>
    <source>
        <strain evidence="1">FP105234-sp</strain>
    </source>
</reference>
<name>A0ACB8RBG3_9AGAM</name>
<organism evidence="1 2">
    <name type="scientific">Auriscalpium vulgare</name>
    <dbReference type="NCBI Taxonomy" id="40419"/>
    <lineage>
        <taxon>Eukaryota</taxon>
        <taxon>Fungi</taxon>
        <taxon>Dikarya</taxon>
        <taxon>Basidiomycota</taxon>
        <taxon>Agaricomycotina</taxon>
        <taxon>Agaricomycetes</taxon>
        <taxon>Russulales</taxon>
        <taxon>Auriscalpiaceae</taxon>
        <taxon>Auriscalpium</taxon>
    </lineage>
</organism>
<gene>
    <name evidence="1" type="ORF">FA95DRAFT_691022</name>
</gene>
<protein>
    <submittedName>
        <fullName evidence="1">Cytochrome P450</fullName>
    </submittedName>
</protein>
<proteinExistence type="predicted"/>
<accession>A0ACB8RBG3</accession>
<evidence type="ECO:0000313" key="1">
    <source>
        <dbReference type="EMBL" id="KAI0041516.1"/>
    </source>
</evidence>
<keyword evidence="2" id="KW-1185">Reference proteome</keyword>